<evidence type="ECO:0000256" key="4">
    <source>
        <dbReference type="ARBA" id="ARBA00022723"/>
    </source>
</evidence>
<dbReference type="GO" id="GO:0071596">
    <property type="term" value="P:ubiquitin-dependent protein catabolic process via the N-end rule pathway"/>
    <property type="evidence" value="ECO:0007669"/>
    <property type="project" value="UniProtKB-UniRule"/>
</dbReference>
<dbReference type="InterPro" id="IPR044046">
    <property type="entry name" value="E3_ligase_UBR-like_C"/>
</dbReference>
<dbReference type="Pfam" id="PF18995">
    <property type="entry name" value="PRT6_C"/>
    <property type="match status" value="1"/>
</dbReference>
<comment type="catalytic activity">
    <reaction evidence="1 10">
        <text>S-ubiquitinyl-[E2 ubiquitin-conjugating enzyme]-L-cysteine + [acceptor protein]-L-lysine = [E2 ubiquitin-conjugating enzyme]-L-cysteine + N(6)-ubiquitinyl-[acceptor protein]-L-lysine.</text>
        <dbReference type="EC" id="2.3.2.27"/>
    </reaction>
</comment>
<accession>A0A6B2KWI8</accession>
<dbReference type="InterPro" id="IPR014719">
    <property type="entry name" value="Ribosomal_bL12_C/ClpS-like"/>
</dbReference>
<dbReference type="GO" id="GO:0061630">
    <property type="term" value="F:ubiquitin protein ligase activity"/>
    <property type="evidence" value="ECO:0007669"/>
    <property type="project" value="UniProtKB-UniRule"/>
</dbReference>
<dbReference type="Gene3D" id="3.30.1390.10">
    <property type="match status" value="1"/>
</dbReference>
<comment type="similarity">
    <text evidence="8 10">Belongs to the E3 ubiquitin-protein ligase UBR1-like family.</text>
</comment>
<evidence type="ECO:0000256" key="2">
    <source>
        <dbReference type="ARBA" id="ARBA00004906"/>
    </source>
</evidence>
<dbReference type="UniPathway" id="UPA00143"/>
<dbReference type="GO" id="GO:0008270">
    <property type="term" value="F:zinc ion binding"/>
    <property type="evidence" value="ECO:0007669"/>
    <property type="project" value="UniProtKB-UniRule"/>
</dbReference>
<evidence type="ECO:0000256" key="7">
    <source>
        <dbReference type="ARBA" id="ARBA00022833"/>
    </source>
</evidence>
<keyword evidence="5 10" id="KW-0863">Zinc-finger</keyword>
<dbReference type="GO" id="GO:0005737">
    <property type="term" value="C:cytoplasm"/>
    <property type="evidence" value="ECO:0007669"/>
    <property type="project" value="TreeGrafter"/>
</dbReference>
<evidence type="ECO:0000256" key="10">
    <source>
        <dbReference type="RuleBase" id="RU366018"/>
    </source>
</evidence>
<dbReference type="InterPro" id="IPR003126">
    <property type="entry name" value="Znf_UBR"/>
</dbReference>
<dbReference type="Gene3D" id="2.10.110.30">
    <property type="match status" value="1"/>
</dbReference>
<dbReference type="GO" id="GO:0016567">
    <property type="term" value="P:protein ubiquitination"/>
    <property type="evidence" value="ECO:0007669"/>
    <property type="project" value="UniProtKB-UniRule"/>
</dbReference>
<dbReference type="CDD" id="cd16482">
    <property type="entry name" value="RING-H2_UBR1-like"/>
    <property type="match status" value="1"/>
</dbReference>
<feature type="zinc finger region" description="UBR-type" evidence="9">
    <location>
        <begin position="1"/>
        <end position="57"/>
    </location>
</feature>
<organism evidence="12">
    <name type="scientific">Arcella intermedia</name>
    <dbReference type="NCBI Taxonomy" id="1963864"/>
    <lineage>
        <taxon>Eukaryota</taxon>
        <taxon>Amoebozoa</taxon>
        <taxon>Tubulinea</taxon>
        <taxon>Elardia</taxon>
        <taxon>Arcellinida</taxon>
        <taxon>Sphaerothecina</taxon>
        <taxon>Arcellidae</taxon>
        <taxon>Arcella</taxon>
    </lineage>
</organism>
<dbReference type="PANTHER" id="PTHR21497">
    <property type="entry name" value="UBIQUITIN LIGASE E3 ALPHA-RELATED"/>
    <property type="match status" value="1"/>
</dbReference>
<dbReference type="Pfam" id="PF02617">
    <property type="entry name" value="ClpS"/>
    <property type="match status" value="1"/>
</dbReference>
<dbReference type="InterPro" id="IPR055194">
    <property type="entry name" value="UBR1-like_WH"/>
</dbReference>
<feature type="domain" description="UBR-type" evidence="11">
    <location>
        <begin position="1"/>
        <end position="57"/>
    </location>
</feature>
<evidence type="ECO:0000256" key="3">
    <source>
        <dbReference type="ARBA" id="ARBA00022679"/>
    </source>
</evidence>
<evidence type="ECO:0000256" key="8">
    <source>
        <dbReference type="ARBA" id="ARBA00046341"/>
    </source>
</evidence>
<evidence type="ECO:0000256" key="9">
    <source>
        <dbReference type="PROSITE-ProRule" id="PRU00508"/>
    </source>
</evidence>
<dbReference type="InterPro" id="IPR039164">
    <property type="entry name" value="UBR1-like"/>
</dbReference>
<reference evidence="12" key="1">
    <citation type="journal article" date="2020" name="J. Eukaryot. Microbiol.">
        <title>De novo Sequencing, Assembly and Annotation of the Transcriptome for the Free-Living Testate Amoeba Arcella intermedia.</title>
        <authorList>
            <person name="Ribeiro G.M."/>
            <person name="Porfirio-Sousa A.L."/>
            <person name="Maurer-Alcala X.X."/>
            <person name="Katz L.A."/>
            <person name="Lahr D.J.G."/>
        </authorList>
    </citation>
    <scope>NUCLEOTIDE SEQUENCE</scope>
</reference>
<dbReference type="InterPro" id="IPR003769">
    <property type="entry name" value="ClpS_core"/>
</dbReference>
<keyword evidence="6 10" id="KW-0833">Ubl conjugation pathway</keyword>
<keyword evidence="7 10" id="KW-0862">Zinc</keyword>
<dbReference type="GO" id="GO:0000151">
    <property type="term" value="C:ubiquitin ligase complex"/>
    <property type="evidence" value="ECO:0007669"/>
    <property type="project" value="TreeGrafter"/>
</dbReference>
<keyword evidence="4 10" id="KW-0479">Metal-binding</keyword>
<dbReference type="EC" id="2.3.2.27" evidence="10"/>
<sequence length="1562" mass="178093">MDECCLICKKCYDNGNHNTTLKHHQATPIRLHQSSGCCDCGDPQAWAPEGFCALHRGNTDEDPAKGMDPTLLRMISTITATLLKILVASLCSLEDYELILSDITTEQMKSGVVAVIKNDDVHTFDDVTRQLVKVVKVTPKVANFIAIRTDALGAAAVYAGSVENCEGVCREMGEITLETLLKRNCKVLSVKTVNGLLDWFNSFLNLSDGIRRIVGLEFLKAIPSNTVPVNGETYQQKSMLVYDSLIESTKKKFHEVIFQFLKDSQLKTQFAIDFSHLYSKLIDYLSKGIVPEDKSILRVSVQLFTLPQTTPVLVLEHNLLDNMLSSLDKCISSAKLEDGTINMKNKMFKSSIPHYIITDLEFLFALEPVTDWMFKTREDLFSTFLKIFSSTQHAISTQRLTDVHIETENNHWIKVYNFVATFNDSVAFLLTAFTKQVKEYVKTKSSKAVDRVMFLSIKNVLEAFEKNIAGLNRWKSVKNSAGEFEIIQFVVDSEPVTFHLPSQRFLCHITKVLISEGITELPSFFLDTDLIQDLKKFAVTYLEMPLRLWVVQPQLKLDMWVRNGQLMYGQVGAYVEGRWRNTALKPDIGAMQLSVILMKDPNLLMTILMDRFKVNSFFDVNLKLEEPVAADSKLMAKSNIVLSEGLFYLLTFILNTRESIGVTTIEDDIRTFLIHCLWLGKQTFTNLSNAFDAQIIERPEFEKVLKEVGIVKKASGFQQGGYELKEQYQSYYSPYWTYYNFEEREKAWEAYHQYQDKEAKKQNKSLSEMSHLPIPSPIKLLPSFAPLLDIYSSVLLHEMVFTVFYRATCGIKGQCSSLLVDQSLHLIQLAIKDLAIISDEFFSMTLHFKKSEDINMISLLFALSKISDYARQHSAIQWIFESLSAKNHYLKSIINKFVHPEQLSSIKLSAEEEKEMRRKKALEARKRAMEKMNSKATTFSETLKSEVKTDVKPVEETEDEHNECILCHENHKDITKHPWGLIGYTQHTYLYNYPESIEERKNFVAQQKKLLGAAHLQTCGHHIHVDCFHKYYKTLESSILNEEHSHPPFDLEVGEFICPLCKSTADVIIPCVSPSFHKPVVSSVGFKDELVFLDPHPSLDEFHSDFKVLVDPIEAFINRLVCTTENEDFTKSTERDYLFFNAIKSLGSTLLSIEISKRVDLGDYIGANFSNLKTRTKETIKQFVNTLFTYALLHGYPRTPQIQKSITLLHNTIIAKSQPDEISSCLLTTNIFEQFLFRFISEPLVTCNLDASLMKSVFCELFQLLFLAQFIQSTIQLELSTEQIDISNSLDFQVFERYSSSWKTLHQQVIAELRLTPSAYPEGAKFRRVLRSCLPYVRCSTLLFHVMFDAKLPDIDVAECVTQEMEILLDGWGVKLENVLSTKEGGNYVSGWCNQLHHFDKLQKDPIDKDEALKKRWEEQLPPFHNALPFKLIDLPSNYSDVIAKFTSSNDNALCLLCGSLVRVVRTQSGKGECTTHSIQCGQGQGIFLILNQAIIVSLVKGNVFVLPTPYLDQYGEIPKSLKRGRQLTLNPDRFHSLHEMVVNQQLGLSEAIPLVAPRNSF</sequence>
<comment type="function">
    <text evidence="10">Ubiquitin ligase protein which is a component of the N-end rule pathway. Recognizes and binds to proteins bearing specific N-terminal residues that are destabilizing according to the N-end rule, leading to their ubiquitination and subsequent degradation.</text>
</comment>
<keyword evidence="3 10" id="KW-0808">Transferase</keyword>
<dbReference type="Pfam" id="PF02207">
    <property type="entry name" value="zf-UBR"/>
    <property type="match status" value="1"/>
</dbReference>
<evidence type="ECO:0000256" key="1">
    <source>
        <dbReference type="ARBA" id="ARBA00000900"/>
    </source>
</evidence>
<evidence type="ECO:0000259" key="11">
    <source>
        <dbReference type="PROSITE" id="PS51157"/>
    </source>
</evidence>
<dbReference type="Pfam" id="PF22960">
    <property type="entry name" value="WHD_UBR1"/>
    <property type="match status" value="1"/>
</dbReference>
<dbReference type="PANTHER" id="PTHR21497:SF24">
    <property type="entry name" value="E3 UBIQUITIN-PROTEIN LIGASE UBR1"/>
    <property type="match status" value="1"/>
</dbReference>
<proteinExistence type="inferred from homology"/>
<dbReference type="SUPFAM" id="SSF54736">
    <property type="entry name" value="ClpS-like"/>
    <property type="match status" value="1"/>
</dbReference>
<comment type="pathway">
    <text evidence="2 10">Protein modification; protein ubiquitination.</text>
</comment>
<evidence type="ECO:0000313" key="12">
    <source>
        <dbReference type="EMBL" id="NDV29001.1"/>
    </source>
</evidence>
<protein>
    <recommendedName>
        <fullName evidence="10">E3 ubiquitin-protein ligase</fullName>
        <ecNumber evidence="10">2.3.2.27</ecNumber>
    </recommendedName>
</protein>
<evidence type="ECO:0000256" key="5">
    <source>
        <dbReference type="ARBA" id="ARBA00022771"/>
    </source>
</evidence>
<evidence type="ECO:0000256" key="6">
    <source>
        <dbReference type="ARBA" id="ARBA00022786"/>
    </source>
</evidence>
<dbReference type="PROSITE" id="PS51157">
    <property type="entry name" value="ZF_UBR"/>
    <property type="match status" value="1"/>
</dbReference>
<dbReference type="EMBL" id="GIBP01000032">
    <property type="protein sequence ID" value="NDV29001.1"/>
    <property type="molecule type" value="Transcribed_RNA"/>
</dbReference>
<name>A0A6B2KWI8_9EUKA</name>